<name>A0ABX9P0X5_9GAMM</name>
<evidence type="ECO:0000256" key="1">
    <source>
        <dbReference type="SAM" id="Phobius"/>
    </source>
</evidence>
<keyword evidence="1" id="KW-1133">Transmembrane helix</keyword>
<dbReference type="RefSeq" id="WP_112164136.1">
    <property type="nucleotide sequence ID" value="NZ_JYDE01000002.1"/>
</dbReference>
<feature type="transmembrane region" description="Helical" evidence="1">
    <location>
        <begin position="195"/>
        <end position="212"/>
    </location>
</feature>
<dbReference type="EMBL" id="RAHG01000003">
    <property type="protein sequence ID" value="RJT14096.1"/>
    <property type="molecule type" value="Genomic_DNA"/>
</dbReference>
<comment type="caution">
    <text evidence="2">The sequence shown here is derived from an EMBL/GenBank/DDBJ whole genome shotgun (WGS) entry which is preliminary data.</text>
</comment>
<keyword evidence="1" id="KW-0472">Membrane</keyword>
<feature type="transmembrane region" description="Helical" evidence="1">
    <location>
        <begin position="171"/>
        <end position="190"/>
    </location>
</feature>
<keyword evidence="1" id="KW-0812">Transmembrane</keyword>
<evidence type="ECO:0000313" key="3">
    <source>
        <dbReference type="Proteomes" id="UP000284119"/>
    </source>
</evidence>
<feature type="transmembrane region" description="Helical" evidence="1">
    <location>
        <begin position="32"/>
        <end position="50"/>
    </location>
</feature>
<feature type="transmembrane region" description="Helical" evidence="1">
    <location>
        <begin position="7"/>
        <end position="26"/>
    </location>
</feature>
<feature type="transmembrane region" description="Helical" evidence="1">
    <location>
        <begin position="319"/>
        <end position="342"/>
    </location>
</feature>
<organism evidence="2 3">
    <name type="scientific">Rahnella inusitata</name>
    <dbReference type="NCBI Taxonomy" id="58169"/>
    <lineage>
        <taxon>Bacteria</taxon>
        <taxon>Pseudomonadati</taxon>
        <taxon>Pseudomonadota</taxon>
        <taxon>Gammaproteobacteria</taxon>
        <taxon>Enterobacterales</taxon>
        <taxon>Yersiniaceae</taxon>
        <taxon>Rahnella</taxon>
    </lineage>
</organism>
<feature type="transmembrane region" description="Helical" evidence="1">
    <location>
        <begin position="241"/>
        <end position="260"/>
    </location>
</feature>
<reference evidence="2 3" key="1">
    <citation type="submission" date="2018-09" db="EMBL/GenBank/DDBJ databases">
        <authorList>
            <person name="Le Fleche-Mateos A."/>
        </authorList>
    </citation>
    <scope>NUCLEOTIDE SEQUENCE [LARGE SCALE GENOMIC DNA]</scope>
    <source>
        <strain evidence="2 3">DSM 30078</strain>
    </source>
</reference>
<feature type="transmembrane region" description="Helical" evidence="1">
    <location>
        <begin position="118"/>
        <end position="139"/>
    </location>
</feature>
<keyword evidence="3" id="KW-1185">Reference proteome</keyword>
<dbReference type="Proteomes" id="UP000284119">
    <property type="component" value="Unassembled WGS sequence"/>
</dbReference>
<feature type="transmembrane region" description="Helical" evidence="1">
    <location>
        <begin position="218"/>
        <end position="234"/>
    </location>
</feature>
<accession>A0ABX9P0X5</accession>
<feature type="transmembrane region" description="Helical" evidence="1">
    <location>
        <begin position="87"/>
        <end position="106"/>
    </location>
</feature>
<proteinExistence type="predicted"/>
<feature type="transmembrane region" description="Helical" evidence="1">
    <location>
        <begin position="354"/>
        <end position="371"/>
    </location>
</feature>
<protein>
    <recommendedName>
        <fullName evidence="4">O-antigen ligase domain-containing protein</fullName>
    </recommendedName>
</protein>
<feature type="transmembrane region" description="Helical" evidence="1">
    <location>
        <begin position="62"/>
        <end position="81"/>
    </location>
</feature>
<gene>
    <name evidence="2" type="ORF">D5396_08920</name>
</gene>
<evidence type="ECO:0008006" key="4">
    <source>
        <dbReference type="Google" id="ProtNLM"/>
    </source>
</evidence>
<evidence type="ECO:0000313" key="2">
    <source>
        <dbReference type="EMBL" id="RJT14096.1"/>
    </source>
</evidence>
<sequence>MNKLRISVNDLAWYTFHIFIFVKAFTGPLTLYFPYIRFLPIAMMILLLGYKVYTGVLKGKKIVLLIVFFMLYVVIGIVNNSLVGSVFGIYIFVPFLFALFYSTVLYERIFFDNASFNFFYFLSCAAGIFYVNQFGASWIGAEQEIGGVTKVVSRDWISDGMMRNPGFTGTSVSSATLIIISCTFLGFYLISKRRLISLVTLFAMSGYLIYLTTTKTTMVTLGFVFVLAFCSSLITRYTVKITFLILTLFSYYCMFNMNNISTGMLTNTMLIRIYQTWPNAMLLLENPVQYFIGKGFGSIGVPTYYFTPAEANSADNMFVYLYVIFGMASLIFAFYAMMKFLYFRFESSKESKHFFIMTLVVLTGGITSNLFEASFYSIYGGVIIGLILSYKTRFKFT</sequence>